<proteinExistence type="inferred from homology"/>
<evidence type="ECO:0000313" key="9">
    <source>
        <dbReference type="EMBL" id="KAK0537128.1"/>
    </source>
</evidence>
<evidence type="ECO:0000256" key="7">
    <source>
        <dbReference type="RuleBase" id="RU361270"/>
    </source>
</evidence>
<comment type="subunit">
    <text evidence="4 7">Homotetramer.</text>
</comment>
<gene>
    <name evidence="9" type="ORF">OC842_001741</name>
</gene>
<dbReference type="NCBIfam" id="TIGR02962">
    <property type="entry name" value="hdxy_isourate"/>
    <property type="match status" value="1"/>
</dbReference>
<evidence type="ECO:0000256" key="5">
    <source>
        <dbReference type="ARBA" id="ARBA00022631"/>
    </source>
</evidence>
<comment type="caution">
    <text evidence="9">The sequence shown here is derived from an EMBL/GenBank/DDBJ whole genome shotgun (WGS) entry which is preliminary data.</text>
</comment>
<dbReference type="SUPFAM" id="SSF49472">
    <property type="entry name" value="Transthyretin (synonym: prealbumin)"/>
    <property type="match status" value="2"/>
</dbReference>
<evidence type="ECO:0000259" key="8">
    <source>
        <dbReference type="Pfam" id="PF00576"/>
    </source>
</evidence>
<evidence type="ECO:0000313" key="10">
    <source>
        <dbReference type="Proteomes" id="UP001176521"/>
    </source>
</evidence>
<comment type="catalytic activity">
    <reaction evidence="1 7">
        <text>5-hydroxyisourate + H2O = 5-hydroxy-2-oxo-4-ureido-2,5-dihydro-1H-imidazole-5-carboxylate + H(+)</text>
        <dbReference type="Rhea" id="RHEA:23736"/>
        <dbReference type="ChEBI" id="CHEBI:15377"/>
        <dbReference type="ChEBI" id="CHEBI:15378"/>
        <dbReference type="ChEBI" id="CHEBI:18072"/>
        <dbReference type="ChEBI" id="CHEBI:58639"/>
        <dbReference type="EC" id="3.5.2.17"/>
    </reaction>
</comment>
<evidence type="ECO:0000256" key="1">
    <source>
        <dbReference type="ARBA" id="ARBA00001043"/>
    </source>
</evidence>
<dbReference type="Pfam" id="PF00576">
    <property type="entry name" value="Transthyretin"/>
    <property type="match status" value="1"/>
</dbReference>
<feature type="domain" description="Transthyretin/hydroxyisourate hydrolase" evidence="8">
    <location>
        <begin position="69"/>
        <end position="157"/>
    </location>
</feature>
<dbReference type="Proteomes" id="UP001176521">
    <property type="component" value="Unassembled WGS sequence"/>
</dbReference>
<dbReference type="EC" id="3.5.2.17" evidence="7"/>
<dbReference type="AlphaFoldDB" id="A0AAN6JM95"/>
<dbReference type="InterPro" id="IPR014306">
    <property type="entry name" value="Hydroxyisourate_hydrolase"/>
</dbReference>
<dbReference type="InterPro" id="IPR023418">
    <property type="entry name" value="Thyroxine_BS"/>
</dbReference>
<sequence>MTSPITCHVLDSSAGLPAPGVRVQLFLLDVPAGSASLSSAGGAQAASTAEIQAATAGSSSAGAASAGEREAGVQPRLLAHGETNDDGRCTTLLEPGTALIGGATYRMRFETGAYFRAKGVDAFYPYVEIPFTLSEPPAKHYHIPLLLAPFSYTTYRGS</sequence>
<evidence type="ECO:0000256" key="3">
    <source>
        <dbReference type="ARBA" id="ARBA00009850"/>
    </source>
</evidence>
<reference evidence="9" key="1">
    <citation type="journal article" date="2023" name="PhytoFront">
        <title>Draft Genome Resources of Seven Strains of Tilletia horrida, Causal Agent of Kernel Smut of Rice.</title>
        <authorList>
            <person name="Khanal S."/>
            <person name="Antony Babu S."/>
            <person name="Zhou X.G."/>
        </authorList>
    </citation>
    <scope>NUCLEOTIDE SEQUENCE</scope>
    <source>
        <strain evidence="9">TX3</strain>
    </source>
</reference>
<dbReference type="PANTHER" id="PTHR10395:SF7">
    <property type="entry name" value="5-HYDROXYISOURATE HYDROLASE"/>
    <property type="match status" value="1"/>
</dbReference>
<protein>
    <recommendedName>
        <fullName evidence="7">5-hydroxyisourate hydrolase</fullName>
        <shortName evidence="7">HIU hydrolase</shortName>
        <shortName evidence="7">HIUHase</shortName>
        <ecNumber evidence="7">3.5.2.17</ecNumber>
    </recommendedName>
</protein>
<keyword evidence="5 7" id="KW-0659">Purine metabolism</keyword>
<dbReference type="InterPro" id="IPR036817">
    <property type="entry name" value="Transthyretin/HIU_hydrolase_sf"/>
</dbReference>
<dbReference type="CDD" id="cd05822">
    <property type="entry name" value="TLP_HIUase"/>
    <property type="match status" value="1"/>
</dbReference>
<comment type="similarity">
    <text evidence="3 7">Belongs to the transthyretin family. 5-hydroxyisourate hydrolase subfamily.</text>
</comment>
<dbReference type="GO" id="GO:0033971">
    <property type="term" value="F:hydroxyisourate hydrolase activity"/>
    <property type="evidence" value="ECO:0007669"/>
    <property type="project" value="UniProtKB-EC"/>
</dbReference>
<dbReference type="PROSITE" id="PS00769">
    <property type="entry name" value="TRANSTHYRETIN_2"/>
    <property type="match status" value="1"/>
</dbReference>
<accession>A0AAN6JM95</accession>
<organism evidence="9 10">
    <name type="scientific">Tilletia horrida</name>
    <dbReference type="NCBI Taxonomy" id="155126"/>
    <lineage>
        <taxon>Eukaryota</taxon>
        <taxon>Fungi</taxon>
        <taxon>Dikarya</taxon>
        <taxon>Basidiomycota</taxon>
        <taxon>Ustilaginomycotina</taxon>
        <taxon>Exobasidiomycetes</taxon>
        <taxon>Tilletiales</taxon>
        <taxon>Tilletiaceae</taxon>
        <taxon>Tilletia</taxon>
    </lineage>
</organism>
<name>A0AAN6JM95_9BASI</name>
<comment type="function">
    <text evidence="2">Catalyzes the hydrolysis of 5-hydroxyisourate (HIU) to 2-oxo-4-hydroxy-4-carboxy-5-ureidoimidazoline (OHCU).</text>
</comment>
<evidence type="ECO:0000256" key="2">
    <source>
        <dbReference type="ARBA" id="ARBA00002704"/>
    </source>
</evidence>
<evidence type="ECO:0000256" key="6">
    <source>
        <dbReference type="ARBA" id="ARBA00022801"/>
    </source>
</evidence>
<dbReference type="InterPro" id="IPR023416">
    <property type="entry name" value="Transthyretin/HIU_hydrolase_d"/>
</dbReference>
<dbReference type="PANTHER" id="PTHR10395">
    <property type="entry name" value="URICASE AND TRANSTHYRETIN-RELATED"/>
    <property type="match status" value="1"/>
</dbReference>
<dbReference type="Gene3D" id="2.60.40.180">
    <property type="entry name" value="Transthyretin/hydroxyisourate hydrolase domain"/>
    <property type="match status" value="1"/>
</dbReference>
<dbReference type="GO" id="GO:0006144">
    <property type="term" value="P:purine nucleobase metabolic process"/>
    <property type="evidence" value="ECO:0007669"/>
    <property type="project" value="UniProtKB-KW"/>
</dbReference>
<dbReference type="PROSITE" id="PS00768">
    <property type="entry name" value="TRANSTHYRETIN_1"/>
    <property type="match status" value="1"/>
</dbReference>
<keyword evidence="6 7" id="KW-0378">Hydrolase</keyword>
<dbReference type="InterPro" id="IPR023419">
    <property type="entry name" value="Transthyretin_CS"/>
</dbReference>
<dbReference type="EMBL" id="JAPDMQ010000065">
    <property type="protein sequence ID" value="KAK0537128.1"/>
    <property type="molecule type" value="Genomic_DNA"/>
</dbReference>
<keyword evidence="10" id="KW-1185">Reference proteome</keyword>
<evidence type="ECO:0000256" key="4">
    <source>
        <dbReference type="ARBA" id="ARBA00011881"/>
    </source>
</evidence>